<comment type="caution">
    <text evidence="7">The sequence shown here is derived from an EMBL/GenBank/DDBJ whole genome shotgun (WGS) entry which is preliminary data.</text>
</comment>
<protein>
    <submittedName>
        <fullName evidence="7">Magnesium transporter NIPA2-like</fullName>
    </submittedName>
</protein>
<evidence type="ECO:0000313" key="8">
    <source>
        <dbReference type="Proteomes" id="UP001369086"/>
    </source>
</evidence>
<dbReference type="PANTHER" id="PTHR12570">
    <property type="match status" value="1"/>
</dbReference>
<gene>
    <name evidence="7" type="ORF">HHUSO_G23853</name>
</gene>
<keyword evidence="8" id="KW-1185">Reference proteome</keyword>
<organism evidence="7 8">
    <name type="scientific">Huso huso</name>
    <name type="common">Beluga</name>
    <name type="synonym">Acipenser huso</name>
    <dbReference type="NCBI Taxonomy" id="61971"/>
    <lineage>
        <taxon>Eukaryota</taxon>
        <taxon>Metazoa</taxon>
        <taxon>Chordata</taxon>
        <taxon>Craniata</taxon>
        <taxon>Vertebrata</taxon>
        <taxon>Euteleostomi</taxon>
        <taxon>Actinopterygii</taxon>
        <taxon>Chondrostei</taxon>
        <taxon>Acipenseriformes</taxon>
        <taxon>Acipenseridae</taxon>
        <taxon>Huso</taxon>
    </lineage>
</organism>
<feature type="transmembrane region" description="Helical" evidence="6">
    <location>
        <begin position="107"/>
        <end position="129"/>
    </location>
</feature>
<comment type="similarity">
    <text evidence="2">Belongs to the NIPA family.</text>
</comment>
<dbReference type="Proteomes" id="UP001369086">
    <property type="component" value="Unassembled WGS sequence"/>
</dbReference>
<evidence type="ECO:0000256" key="4">
    <source>
        <dbReference type="ARBA" id="ARBA00022989"/>
    </source>
</evidence>
<evidence type="ECO:0000256" key="5">
    <source>
        <dbReference type="ARBA" id="ARBA00023136"/>
    </source>
</evidence>
<feature type="transmembrane region" description="Helical" evidence="6">
    <location>
        <begin position="299"/>
        <end position="320"/>
    </location>
</feature>
<feature type="transmembrane region" description="Helical" evidence="6">
    <location>
        <begin position="268"/>
        <end position="287"/>
    </location>
</feature>
<reference evidence="7 8" key="1">
    <citation type="submission" date="2021-05" db="EMBL/GenBank/DDBJ databases">
        <authorList>
            <person name="Zahm M."/>
            <person name="Klopp C."/>
            <person name="Cabau C."/>
            <person name="Kuhl H."/>
            <person name="Suciu R."/>
            <person name="Ciorpac M."/>
            <person name="Holostenco D."/>
            <person name="Gessner J."/>
            <person name="Wuertz S."/>
            <person name="Hohne C."/>
            <person name="Stock M."/>
            <person name="Gislard M."/>
            <person name="Lluch J."/>
            <person name="Milhes M."/>
            <person name="Lampietro C."/>
            <person name="Lopez Roques C."/>
            <person name="Donnadieu C."/>
            <person name="Du K."/>
            <person name="Schartl M."/>
            <person name="Guiguen Y."/>
        </authorList>
    </citation>
    <scope>NUCLEOTIDE SEQUENCE [LARGE SCALE GENOMIC DNA]</scope>
    <source>
        <strain evidence="7">Hh-F2</strain>
        <tissue evidence="7">Blood</tissue>
    </source>
</reference>
<dbReference type="EMBL" id="JAHFZB010000023">
    <property type="protein sequence ID" value="KAK6475879.1"/>
    <property type="molecule type" value="Genomic_DNA"/>
</dbReference>
<feature type="transmembrane region" description="Helical" evidence="6">
    <location>
        <begin position="202"/>
        <end position="221"/>
    </location>
</feature>
<feature type="transmembrane region" description="Helical" evidence="6">
    <location>
        <begin position="60"/>
        <end position="80"/>
    </location>
</feature>
<proteinExistence type="inferred from homology"/>
<feature type="transmembrane region" description="Helical" evidence="6">
    <location>
        <begin position="326"/>
        <end position="348"/>
    </location>
</feature>
<evidence type="ECO:0000256" key="2">
    <source>
        <dbReference type="ARBA" id="ARBA00007230"/>
    </source>
</evidence>
<evidence type="ECO:0000256" key="1">
    <source>
        <dbReference type="ARBA" id="ARBA00004141"/>
    </source>
</evidence>
<evidence type="ECO:0000313" key="7">
    <source>
        <dbReference type="EMBL" id="KAK6475879.1"/>
    </source>
</evidence>
<sequence length="407" mass="45065">MTEASQVTNHSCTNGSLVTLSCLSRQVVCRVVNEIDLTISLSNLSLNMSASEQKWRNYEFYIGLSMAIFSSFLIGGSVILKKRALLRLAQTGGTRAGEGGHGYLKDWMWWAGLLTMGGGEVSNFAAYIFAPATVVTPLGALSVLIGYVLSFYIHFLFNMLGKMGKMGCVLSILGSTVMVIHAPEEEEVKTLDEMAQKILHPGFLVFASLLLAASLVLIFYFSPRYGHSNVLIYIAICSLIGAFSVSSVKGLGIAIKGLFDSKPVWKHPLSYILIVTLVVSIVTQVNYLNKALDVFNTSVVYPIYYVFFTTVVLSTSVILFKEWYSMFPIDIVGTLCGFLTIITGVFMLHTFKDMKLNIDTLPQVIQPKQEEHPVTEIIRFDDKQILIDSMENSVFSEQKPKLFVICS</sequence>
<comment type="subcellular location">
    <subcellularLocation>
        <location evidence="1">Membrane</location>
        <topology evidence="1">Multi-pass membrane protein</topology>
    </subcellularLocation>
</comment>
<dbReference type="Pfam" id="PF05653">
    <property type="entry name" value="Mg_trans_NIPA"/>
    <property type="match status" value="1"/>
</dbReference>
<feature type="transmembrane region" description="Helical" evidence="6">
    <location>
        <begin position="230"/>
        <end position="248"/>
    </location>
</feature>
<keyword evidence="4 6" id="KW-1133">Transmembrane helix</keyword>
<dbReference type="InterPro" id="IPR008521">
    <property type="entry name" value="Mg_trans_NIPA"/>
</dbReference>
<evidence type="ECO:0000256" key="6">
    <source>
        <dbReference type="SAM" id="Phobius"/>
    </source>
</evidence>
<keyword evidence="3 6" id="KW-0812">Transmembrane</keyword>
<keyword evidence="5 6" id="KW-0472">Membrane</keyword>
<name>A0ABR0YU50_HUSHU</name>
<dbReference type="PANTHER" id="PTHR12570:SF7">
    <property type="entry name" value="MAGNESIUM TRANSPORTER NIPA4"/>
    <property type="match status" value="1"/>
</dbReference>
<feature type="transmembrane region" description="Helical" evidence="6">
    <location>
        <begin position="135"/>
        <end position="157"/>
    </location>
</feature>
<accession>A0ABR0YU50</accession>
<evidence type="ECO:0000256" key="3">
    <source>
        <dbReference type="ARBA" id="ARBA00022692"/>
    </source>
</evidence>